<dbReference type="Pfam" id="PF00425">
    <property type="entry name" value="Chorismate_bind"/>
    <property type="match status" value="1"/>
</dbReference>
<sequence>MIVLEIPWTAPLDAAAALAGQPRLALLDSAMPHDTLGRWSYVAAAPFGVFRVEDSEATWNGEPMAGAPMEALRSLLSRHAHAPIAGAPPFTGGAIGAIAYEAGQIFEPRPGLAGAHRAAQIDLPFYDRLFAFDVIDRRAFAIAPDAAAAHRLCEALTRPSEPRRPPAGLDWRDSRSRAAYEAEVARVIGYIRDGDIFQANLSHRFSATPAGGADPLATYLAVRRANPAPFSALLVEGVRFIASTSPERFLRLARDPRGAVVEARPIKGTRRRSMRPAEDAVLARSLAQSEKDRAENIMIVDLLRNDLSRVCLPGSVDVPVVCGVETYASVHHLTSVVTGILRPGRDIADLIAATFPGGSITGAPKIRAMEIIAELEQEARGVYCGAIGWIGFDGAADLNIAIRTLTFDGTELSVRAGGGITLLSDPAAEYDETLAKAERLLGAFREAAGEEAAA</sequence>
<evidence type="ECO:0000259" key="3">
    <source>
        <dbReference type="Pfam" id="PF00425"/>
    </source>
</evidence>
<dbReference type="EC" id="2.6.1.85" evidence="1"/>
<dbReference type="PRINTS" id="PR00095">
    <property type="entry name" value="ANTSNTHASEI"/>
</dbReference>
<dbReference type="InterPro" id="IPR005801">
    <property type="entry name" value="ADC_synthase"/>
</dbReference>
<dbReference type="Pfam" id="PF04715">
    <property type="entry name" value="Anth_synt_I_N"/>
    <property type="match status" value="1"/>
</dbReference>
<keyword evidence="6" id="KW-1185">Reference proteome</keyword>
<proteinExistence type="predicted"/>
<evidence type="ECO:0000256" key="1">
    <source>
        <dbReference type="ARBA" id="ARBA00013139"/>
    </source>
</evidence>
<evidence type="ECO:0000313" key="5">
    <source>
        <dbReference type="EMBL" id="MDQ0394058.1"/>
    </source>
</evidence>
<accession>A0ABU0FHH4</accession>
<gene>
    <name evidence="5" type="ORF">J3R73_003850</name>
</gene>
<evidence type="ECO:0000259" key="4">
    <source>
        <dbReference type="Pfam" id="PF04715"/>
    </source>
</evidence>
<evidence type="ECO:0000313" key="6">
    <source>
        <dbReference type="Proteomes" id="UP001237448"/>
    </source>
</evidence>
<keyword evidence="5" id="KW-0032">Aminotransferase</keyword>
<dbReference type="NCBIfam" id="TIGR00553">
    <property type="entry name" value="pabB"/>
    <property type="match status" value="1"/>
</dbReference>
<dbReference type="RefSeq" id="WP_307430415.1">
    <property type="nucleotide sequence ID" value="NZ_JAUSVK010000001.1"/>
</dbReference>
<dbReference type="InterPro" id="IPR006805">
    <property type="entry name" value="Anth_synth_I_N"/>
</dbReference>
<dbReference type="PANTHER" id="PTHR11236">
    <property type="entry name" value="AMINOBENZOATE/ANTHRANILATE SYNTHASE"/>
    <property type="match status" value="1"/>
</dbReference>
<dbReference type="SUPFAM" id="SSF56322">
    <property type="entry name" value="ADC synthase"/>
    <property type="match status" value="1"/>
</dbReference>
<dbReference type="InterPro" id="IPR015890">
    <property type="entry name" value="Chorismate_C"/>
</dbReference>
<protein>
    <recommendedName>
        <fullName evidence="1">aminodeoxychorismate synthase</fullName>
        <ecNumber evidence="1">2.6.1.85</ecNumber>
    </recommendedName>
</protein>
<dbReference type="EMBL" id="JAUSVK010000001">
    <property type="protein sequence ID" value="MDQ0394058.1"/>
    <property type="molecule type" value="Genomic_DNA"/>
</dbReference>
<organism evidence="5 6">
    <name type="scientific">Labrys monachus</name>
    <dbReference type="NCBI Taxonomy" id="217067"/>
    <lineage>
        <taxon>Bacteria</taxon>
        <taxon>Pseudomonadati</taxon>
        <taxon>Pseudomonadota</taxon>
        <taxon>Alphaproteobacteria</taxon>
        <taxon>Hyphomicrobiales</taxon>
        <taxon>Xanthobacteraceae</taxon>
        <taxon>Labrys</taxon>
    </lineage>
</organism>
<dbReference type="GO" id="GO:0046820">
    <property type="term" value="F:4-amino-4-deoxychorismate synthase activity"/>
    <property type="evidence" value="ECO:0007669"/>
    <property type="project" value="UniProtKB-EC"/>
</dbReference>
<dbReference type="InterPro" id="IPR019999">
    <property type="entry name" value="Anth_synth_I-like"/>
</dbReference>
<name>A0ABU0FHH4_9HYPH</name>
<comment type="caution">
    <text evidence="5">The sequence shown here is derived from an EMBL/GenBank/DDBJ whole genome shotgun (WGS) entry which is preliminary data.</text>
</comment>
<keyword evidence="2 5" id="KW-0808">Transferase</keyword>
<dbReference type="PANTHER" id="PTHR11236:SF50">
    <property type="entry name" value="AMINODEOXYCHORISMATE SYNTHASE COMPONENT 1"/>
    <property type="match status" value="1"/>
</dbReference>
<reference evidence="5 6" key="1">
    <citation type="submission" date="2023-07" db="EMBL/GenBank/DDBJ databases">
        <title>Genomic Encyclopedia of Type Strains, Phase IV (KMG-IV): sequencing the most valuable type-strain genomes for metagenomic binning, comparative biology and taxonomic classification.</title>
        <authorList>
            <person name="Goeker M."/>
        </authorList>
    </citation>
    <scope>NUCLEOTIDE SEQUENCE [LARGE SCALE GENOMIC DNA]</scope>
    <source>
        <strain evidence="5 6">DSM 5896</strain>
    </source>
</reference>
<feature type="domain" description="Chorismate-utilising enzyme C-terminal" evidence="3">
    <location>
        <begin position="177"/>
        <end position="436"/>
    </location>
</feature>
<dbReference type="Proteomes" id="UP001237448">
    <property type="component" value="Unassembled WGS sequence"/>
</dbReference>
<feature type="domain" description="Anthranilate synthase component I N-terminal" evidence="4">
    <location>
        <begin position="8"/>
        <end position="138"/>
    </location>
</feature>
<dbReference type="Gene3D" id="3.60.120.10">
    <property type="entry name" value="Anthranilate synthase"/>
    <property type="match status" value="1"/>
</dbReference>
<evidence type="ECO:0000256" key="2">
    <source>
        <dbReference type="ARBA" id="ARBA00022679"/>
    </source>
</evidence>
<dbReference type="InterPro" id="IPR005802">
    <property type="entry name" value="ADC_synth_comp_1"/>
</dbReference>